<dbReference type="HOGENOM" id="CLU_046680_0_0_10"/>
<dbReference type="SUPFAM" id="SSF53067">
    <property type="entry name" value="Actin-like ATPase domain"/>
    <property type="match status" value="1"/>
</dbReference>
<dbReference type="Proteomes" id="UP000004394">
    <property type="component" value="Unassembled WGS sequence"/>
</dbReference>
<gene>
    <name evidence="1" type="ORF">HMPREF0658_1707</name>
</gene>
<dbReference type="Pfam" id="PF13941">
    <property type="entry name" value="MutL"/>
    <property type="match status" value="1"/>
</dbReference>
<dbReference type="eggNOG" id="COG0849">
    <property type="taxonomic scope" value="Bacteria"/>
</dbReference>
<organism evidence="1 2">
    <name type="scientific">Hoylesella marshii DSM 16973 = JCM 13450</name>
    <dbReference type="NCBI Taxonomy" id="862515"/>
    <lineage>
        <taxon>Bacteria</taxon>
        <taxon>Pseudomonadati</taxon>
        <taxon>Bacteroidota</taxon>
        <taxon>Bacteroidia</taxon>
        <taxon>Bacteroidales</taxon>
        <taxon>Prevotellaceae</taxon>
        <taxon>Hoylesella</taxon>
    </lineage>
</organism>
<dbReference type="InterPro" id="IPR043129">
    <property type="entry name" value="ATPase_NBD"/>
</dbReference>
<dbReference type="NCBIfam" id="TIGR01319">
    <property type="entry name" value="glmL_fam"/>
    <property type="match status" value="1"/>
</dbReference>
<evidence type="ECO:0000313" key="1">
    <source>
        <dbReference type="EMBL" id="EFM01321.1"/>
    </source>
</evidence>
<comment type="caution">
    <text evidence="1">The sequence shown here is derived from an EMBL/GenBank/DDBJ whole genome shotgun (WGS) entry which is preliminary data.</text>
</comment>
<dbReference type="EMBL" id="AEEI01000051">
    <property type="protein sequence ID" value="EFM01321.1"/>
    <property type="molecule type" value="Genomic_DNA"/>
</dbReference>
<evidence type="ECO:0000313" key="2">
    <source>
        <dbReference type="Proteomes" id="UP000004394"/>
    </source>
</evidence>
<dbReference type="BioCyc" id="PMAR862515-HMP:GMOO-1732-MONOMER"/>
<sequence length="461" mass="49751">MKYLTADFGSTYTKLTAIDTEQGCVVGTATAFTTIETDVMEGFCQALQKLEIAIGSFAYDRLLCCSSAAGGLKMVALGLVPELTAKAAKMAASSAGAKVVKTYSFEISQAEQQEIYDINPDLVLLCGGTDGGNKDVILANAKRLCEIERNFSIIAAGNKTASYELAEIFKNSNKQCAITENVMPQFNIINITPAKQKIKDLFISRIIEAKGLTAIQQMSGYDIIPTPLAVLTGCELLSKGDGLDDGIGDMMAVDLGGATTDVYSMAAGEPTVAEVITKGLPEPYSKRSVEGDLGMRYSLAAMADELNLEMFAHEIGVEIRKVKKWIETCAAKPDTLPCDEEETRIEEGLARNAVKIAVERHCGYFEPAYTPMGQVFTLTGKDLSDVPVVIGIGGSIINNAHPERILSGAEKAASKDVMFAKPKRPRYLLDKKYIFASMGLLSSFEPKLALSIMKKEITYIN</sequence>
<accession>E0NU54</accession>
<dbReference type="OrthoDB" id="9769453at2"/>
<dbReference type="PIRSF" id="PIRSF004729">
    <property type="entry name" value="MutL"/>
    <property type="match status" value="1"/>
</dbReference>
<protein>
    <recommendedName>
        <fullName evidence="3">DNA mismatch repair protein MutL</fullName>
    </recommendedName>
</protein>
<dbReference type="InterPro" id="IPR006230">
    <property type="entry name" value="MutL"/>
</dbReference>
<dbReference type="AlphaFoldDB" id="E0NU54"/>
<dbReference type="RefSeq" id="WP_006949926.1">
    <property type="nucleotide sequence ID" value="NZ_BAJI01000009.1"/>
</dbReference>
<keyword evidence="2" id="KW-1185">Reference proteome</keyword>
<name>E0NU54_9BACT</name>
<dbReference type="STRING" id="862515.HMPREF0658_1707"/>
<reference evidence="1" key="1">
    <citation type="submission" date="2010-07" db="EMBL/GenBank/DDBJ databases">
        <authorList>
            <person name="Muzny D."/>
            <person name="Qin X."/>
            <person name="Deng J."/>
            <person name="Jiang H."/>
            <person name="Liu Y."/>
            <person name="Qu J."/>
            <person name="Song X.-Z."/>
            <person name="Zhang L."/>
            <person name="Thornton R."/>
            <person name="Coyle M."/>
            <person name="Francisco L."/>
            <person name="Jackson L."/>
            <person name="Javaid M."/>
            <person name="Korchina V."/>
            <person name="Kovar C."/>
            <person name="Mata R."/>
            <person name="Mathew T."/>
            <person name="Ngo R."/>
            <person name="Nguyen L."/>
            <person name="Nguyen N."/>
            <person name="Okwuonu G."/>
            <person name="Ongeri F."/>
            <person name="Pham C."/>
            <person name="Simmons D."/>
            <person name="Wilczek-Boney K."/>
            <person name="Hale W."/>
            <person name="Jakkamsetti A."/>
            <person name="Pham P."/>
            <person name="Ruth R."/>
            <person name="San Lucas F."/>
            <person name="Warren J."/>
            <person name="Zhang J."/>
            <person name="Zhao Z."/>
            <person name="Zhou C."/>
            <person name="Zhu D."/>
            <person name="Lee S."/>
            <person name="Bess C."/>
            <person name="Blankenburg K."/>
            <person name="Forbes L."/>
            <person name="Fu Q."/>
            <person name="Gubbala S."/>
            <person name="Hirani K."/>
            <person name="Jayaseelan J.C."/>
            <person name="Lara F."/>
            <person name="Munidasa M."/>
            <person name="Palculict T."/>
            <person name="Patil S."/>
            <person name="Pu L.-L."/>
            <person name="Saada N."/>
            <person name="Tang L."/>
            <person name="Weissenberger G."/>
            <person name="Zhu Y."/>
            <person name="Hemphill L."/>
            <person name="Shang Y."/>
            <person name="Youmans B."/>
            <person name="Ayvaz T."/>
            <person name="Ross M."/>
            <person name="Santibanez J."/>
            <person name="Aqrawi P."/>
            <person name="Gross S."/>
            <person name="Joshi V."/>
            <person name="Fowler G."/>
            <person name="Nazareth L."/>
            <person name="Reid J."/>
            <person name="Worley K."/>
            <person name="Petrosino J."/>
            <person name="Highlander S."/>
            <person name="Gibbs R."/>
        </authorList>
    </citation>
    <scope>NUCLEOTIDE SEQUENCE [LARGE SCALE GENOMIC DNA]</scope>
    <source>
        <strain evidence="1">DSM 16973</strain>
    </source>
</reference>
<evidence type="ECO:0008006" key="3">
    <source>
        <dbReference type="Google" id="ProtNLM"/>
    </source>
</evidence>
<proteinExistence type="predicted"/>
<dbReference type="NCBIfam" id="NF040745">
    <property type="entry name" value="accessory_GlmL"/>
    <property type="match status" value="1"/>
</dbReference>